<dbReference type="Proteomes" id="UP001596398">
    <property type="component" value="Unassembled WGS sequence"/>
</dbReference>
<dbReference type="EMBL" id="JBHTAP010000001">
    <property type="protein sequence ID" value="MFC7234875.1"/>
    <property type="molecule type" value="Genomic_DNA"/>
</dbReference>
<gene>
    <name evidence="1" type="ORF">ACFQJ4_06020</name>
</gene>
<accession>A0ABD5ZNG3</accession>
<dbReference type="NCBIfam" id="NF038145">
    <property type="entry name" value="Hvo_1808_fam"/>
    <property type="match status" value="1"/>
</dbReference>
<dbReference type="GeneID" id="79266547"/>
<protein>
    <submittedName>
        <fullName evidence="1">Hvo_1808 family surface protein</fullName>
    </submittedName>
</protein>
<dbReference type="RefSeq" id="WP_276235896.1">
    <property type="nucleotide sequence ID" value="NZ_CP119802.1"/>
</dbReference>
<evidence type="ECO:0000313" key="2">
    <source>
        <dbReference type="Proteomes" id="UP001596398"/>
    </source>
</evidence>
<name>A0ABD5ZNG3_9EURY</name>
<evidence type="ECO:0000313" key="1">
    <source>
        <dbReference type="EMBL" id="MFC7234875.1"/>
    </source>
</evidence>
<organism evidence="1 2">
    <name type="scientific">Halosegnis marinus</name>
    <dbReference type="NCBI Taxonomy" id="3034023"/>
    <lineage>
        <taxon>Archaea</taxon>
        <taxon>Methanobacteriati</taxon>
        <taxon>Methanobacteriota</taxon>
        <taxon>Stenosarchaea group</taxon>
        <taxon>Halobacteria</taxon>
        <taxon>Halobacteriales</taxon>
        <taxon>Natronomonadaceae</taxon>
        <taxon>Halosegnis</taxon>
    </lineage>
</organism>
<sequence length="447" mass="47964">MAPDGATGGPARSRGRRLAPFVLLVCLLLAGCSVGYTGTPSPSPDPDRIGYEDGYAANATLSVTPEDGLNDTELAAVVARTTARVERIRGAEFDGNLTVETLTREEYRARNLSFTPREDRAADARWEAALLVGEDAASEAVVSDLFGGAVAGYYLPGENRLVLVGEVNTRTLAHELVHALQDARGWDVSRRATLDGRLAGRGLTEGEAVAVQRAYAARCGSEWDCLPLPPRGDLDVDAVVAHPGVYLVFRAPYVLGPEFVGALRERGGWDAVNDAYADPPTATRELLDPAAYPAASPEVAIADRSTRTWERYGGADSLGRATVHATFWRHNLVARGDDAVATDYRDRYTDGLVADRFRAYRNGDADGYVWRLRFANASEAAEFAAGYERLLRLRLNARAPTGDVFVVESGPFADAFRVTRDGDAVTIVNAPALGDLSAVHAREGVAA</sequence>
<dbReference type="InterPro" id="IPR047792">
    <property type="entry name" value="Hvo_1808-like"/>
</dbReference>
<keyword evidence="2" id="KW-1185">Reference proteome</keyword>
<dbReference type="AlphaFoldDB" id="A0ABD5ZNG3"/>
<comment type="caution">
    <text evidence="1">The sequence shown here is derived from an EMBL/GenBank/DDBJ whole genome shotgun (WGS) entry which is preliminary data.</text>
</comment>
<reference evidence="1 2" key="1">
    <citation type="journal article" date="2019" name="Int. J. Syst. Evol. Microbiol.">
        <title>The Global Catalogue of Microorganisms (GCM) 10K type strain sequencing project: providing services to taxonomists for standard genome sequencing and annotation.</title>
        <authorList>
            <consortium name="The Broad Institute Genomics Platform"/>
            <consortium name="The Broad Institute Genome Sequencing Center for Infectious Disease"/>
            <person name="Wu L."/>
            <person name="Ma J."/>
        </authorList>
    </citation>
    <scope>NUCLEOTIDE SEQUENCE [LARGE SCALE GENOMIC DNA]</scope>
    <source>
        <strain evidence="1 2">DT85</strain>
    </source>
</reference>
<proteinExistence type="predicted"/>